<proteinExistence type="predicted"/>
<sequence length="326" mass="35961">MRDHRQEIADALADSTRTDRDTAHRVLAIAVHWAANSPGLPDRASDDGAPDGADALTALFAMDDALTDALGLADALPGLLEAARPGESVKRRITELMDKLTAAAGRVTSERAALAEFLKKEEELRRCEVEHEKLRREVEEFRRLERLAEMRDQLRAQREALDTRFRELRARNLGALDEELRTAADALLQLTEEQLAVLEPRTRQALEQAVSAQEVLANAEYDLSEGSHQLAADQDRLERIQAEQGKVFTSLARYAQADRELAQALRKGAGADTPGPVPGQGLTLEEVEDLTRTIEQQLIKADEILGRILTAPQEEDGGTRITGTQP</sequence>
<dbReference type="OrthoDB" id="4201767at2"/>
<keyword evidence="3" id="KW-1185">Reference proteome</keyword>
<organism evidence="2 3">
    <name type="scientific">Streptomyces cyaneochromogenes</name>
    <dbReference type="NCBI Taxonomy" id="2496836"/>
    <lineage>
        <taxon>Bacteria</taxon>
        <taxon>Bacillati</taxon>
        <taxon>Actinomycetota</taxon>
        <taxon>Actinomycetes</taxon>
        <taxon>Kitasatosporales</taxon>
        <taxon>Streptomycetaceae</taxon>
        <taxon>Streptomyces</taxon>
    </lineage>
</organism>
<accession>A0A3Q9EXF8</accession>
<evidence type="ECO:0000256" key="1">
    <source>
        <dbReference type="SAM" id="Coils"/>
    </source>
</evidence>
<feature type="coiled-coil region" evidence="1">
    <location>
        <begin position="117"/>
        <end position="193"/>
    </location>
</feature>
<dbReference type="AlphaFoldDB" id="A0A3Q9EXF8"/>
<evidence type="ECO:0000313" key="2">
    <source>
        <dbReference type="EMBL" id="AZQ38085.1"/>
    </source>
</evidence>
<keyword evidence="1" id="KW-0175">Coiled coil</keyword>
<evidence type="ECO:0000313" key="3">
    <source>
        <dbReference type="Proteomes" id="UP000280298"/>
    </source>
</evidence>
<dbReference type="KEGG" id="scya:EJ357_35350"/>
<dbReference type="EMBL" id="CP034539">
    <property type="protein sequence ID" value="AZQ38085.1"/>
    <property type="molecule type" value="Genomic_DNA"/>
</dbReference>
<protein>
    <submittedName>
        <fullName evidence="2">Uncharacterized protein</fullName>
    </submittedName>
</protein>
<gene>
    <name evidence="2" type="ORF">EJ357_35350</name>
</gene>
<dbReference type="Proteomes" id="UP000280298">
    <property type="component" value="Chromosome"/>
</dbReference>
<name>A0A3Q9EXF8_9ACTN</name>
<dbReference type="RefSeq" id="WP_126395744.1">
    <property type="nucleotide sequence ID" value="NZ_CP034539.1"/>
</dbReference>
<reference evidence="2 3" key="1">
    <citation type="journal article" date="2019" name="Int. J. Syst. Evol. Microbiol.">
        <title>Streptomyces cyaneochromogenes sp. nov., a blue pigment-producing actinomycete from manganese-contaminated soil.</title>
        <authorList>
            <person name="Tang X."/>
            <person name="Zhao J."/>
            <person name="Li K."/>
            <person name="Chen Z."/>
            <person name="Sun Y."/>
            <person name="Gao J."/>
        </authorList>
    </citation>
    <scope>NUCLEOTIDE SEQUENCE [LARGE SCALE GENOMIC DNA]</scope>
    <source>
        <strain evidence="2 3">MK-45</strain>
    </source>
</reference>